<organism evidence="2 3">
    <name type="scientific">Helianthus annuus</name>
    <name type="common">Common sunflower</name>
    <dbReference type="NCBI Taxonomy" id="4232"/>
    <lineage>
        <taxon>Eukaryota</taxon>
        <taxon>Viridiplantae</taxon>
        <taxon>Streptophyta</taxon>
        <taxon>Embryophyta</taxon>
        <taxon>Tracheophyta</taxon>
        <taxon>Spermatophyta</taxon>
        <taxon>Magnoliopsida</taxon>
        <taxon>eudicotyledons</taxon>
        <taxon>Gunneridae</taxon>
        <taxon>Pentapetalae</taxon>
        <taxon>asterids</taxon>
        <taxon>campanulids</taxon>
        <taxon>Asterales</taxon>
        <taxon>Asteraceae</taxon>
        <taxon>Asteroideae</taxon>
        <taxon>Heliantheae alliance</taxon>
        <taxon>Heliantheae</taxon>
        <taxon>Helianthus</taxon>
    </lineage>
</organism>
<dbReference type="AlphaFoldDB" id="A0A9K3EH33"/>
<comment type="caution">
    <text evidence="2">The sequence shown here is derived from an EMBL/GenBank/DDBJ whole genome shotgun (WGS) entry which is preliminary data.</text>
</comment>
<dbReference type="PANTHER" id="PTHR39244">
    <property type="entry name" value="NATTERIN-4"/>
    <property type="match status" value="1"/>
</dbReference>
<sequence>MTSLPKFFVLQSPSGGPYLCPVENPLTNRPSNILKCGESQILSPRVKFAMELSKTGDVTLVHIRSCFNNKYWVAHKSQGTFWIVAAADKPQEDTTNPACTLFRAYSNLTSQKTPGFQFLSIGKSMYVVNVRDSVGGLALQSDKGHTFPTVDWETLVILPSKVSFKSNDLSGNYLCSRTCPGQIL</sequence>
<proteinExistence type="predicted"/>
<dbReference type="Gramene" id="mRNA:HanXRQr2_Chr13g0590651">
    <property type="protein sequence ID" value="CDS:HanXRQr2_Chr13g0590651.1"/>
    <property type="gene ID" value="HanXRQr2_Chr13g0590651"/>
</dbReference>
<dbReference type="SUPFAM" id="SSF50382">
    <property type="entry name" value="Agglutinin"/>
    <property type="match status" value="1"/>
</dbReference>
<dbReference type="InterPro" id="IPR008998">
    <property type="entry name" value="Agglutinin"/>
</dbReference>
<reference evidence="2" key="1">
    <citation type="journal article" date="2017" name="Nature">
        <title>The sunflower genome provides insights into oil metabolism, flowering and Asterid evolution.</title>
        <authorList>
            <person name="Badouin H."/>
            <person name="Gouzy J."/>
            <person name="Grassa C.J."/>
            <person name="Murat F."/>
            <person name="Staton S.E."/>
            <person name="Cottret L."/>
            <person name="Lelandais-Briere C."/>
            <person name="Owens G.L."/>
            <person name="Carrere S."/>
            <person name="Mayjonade B."/>
            <person name="Legrand L."/>
            <person name="Gill N."/>
            <person name="Kane N.C."/>
            <person name="Bowers J.E."/>
            <person name="Hubner S."/>
            <person name="Bellec A."/>
            <person name="Berard A."/>
            <person name="Berges H."/>
            <person name="Blanchet N."/>
            <person name="Boniface M.C."/>
            <person name="Brunel D."/>
            <person name="Catrice O."/>
            <person name="Chaidir N."/>
            <person name="Claudel C."/>
            <person name="Donnadieu C."/>
            <person name="Faraut T."/>
            <person name="Fievet G."/>
            <person name="Helmstetter N."/>
            <person name="King M."/>
            <person name="Knapp S.J."/>
            <person name="Lai Z."/>
            <person name="Le Paslier M.C."/>
            <person name="Lippi Y."/>
            <person name="Lorenzon L."/>
            <person name="Mandel J.R."/>
            <person name="Marage G."/>
            <person name="Marchand G."/>
            <person name="Marquand E."/>
            <person name="Bret-Mestries E."/>
            <person name="Morien E."/>
            <person name="Nambeesan S."/>
            <person name="Nguyen T."/>
            <person name="Pegot-Espagnet P."/>
            <person name="Pouilly N."/>
            <person name="Raftis F."/>
            <person name="Sallet E."/>
            <person name="Schiex T."/>
            <person name="Thomas J."/>
            <person name="Vandecasteele C."/>
            <person name="Vares D."/>
            <person name="Vear F."/>
            <person name="Vautrin S."/>
            <person name="Crespi M."/>
            <person name="Mangin B."/>
            <person name="Burke J.M."/>
            <person name="Salse J."/>
            <person name="Munos S."/>
            <person name="Vincourt P."/>
            <person name="Rieseberg L.H."/>
            <person name="Langlade N.B."/>
        </authorList>
    </citation>
    <scope>NUCLEOTIDE SEQUENCE</scope>
    <source>
        <tissue evidence="2">Leaves</tissue>
    </source>
</reference>
<protein>
    <submittedName>
        <fullName evidence="2">Agglutinin domain-containing protein</fullName>
    </submittedName>
</protein>
<evidence type="ECO:0000313" key="3">
    <source>
        <dbReference type="Proteomes" id="UP000215914"/>
    </source>
</evidence>
<gene>
    <name evidence="2" type="ORF">HanXRQr2_Chr13g0590651</name>
</gene>
<keyword evidence="3" id="KW-1185">Reference proteome</keyword>
<evidence type="ECO:0000313" key="2">
    <source>
        <dbReference type="EMBL" id="KAF5773625.1"/>
    </source>
</evidence>
<dbReference type="Proteomes" id="UP000215914">
    <property type="component" value="Unassembled WGS sequence"/>
</dbReference>
<accession>A0A9K3EH33</accession>
<dbReference type="SMART" id="SM00791">
    <property type="entry name" value="Agglutinin"/>
    <property type="match status" value="1"/>
</dbReference>
<dbReference type="Gene3D" id="2.80.10.50">
    <property type="match status" value="1"/>
</dbReference>
<evidence type="ECO:0000259" key="1">
    <source>
        <dbReference type="SMART" id="SM00791"/>
    </source>
</evidence>
<reference evidence="2" key="2">
    <citation type="submission" date="2020-06" db="EMBL/GenBank/DDBJ databases">
        <title>Helianthus annuus Genome sequencing and assembly Release 2.</title>
        <authorList>
            <person name="Gouzy J."/>
            <person name="Langlade N."/>
            <person name="Munos S."/>
        </authorList>
    </citation>
    <scope>NUCLEOTIDE SEQUENCE</scope>
    <source>
        <tissue evidence="2">Leaves</tissue>
    </source>
</reference>
<feature type="domain" description="Agglutinin" evidence="1">
    <location>
        <begin position="2"/>
        <end position="151"/>
    </location>
</feature>
<dbReference type="InterPro" id="IPR053237">
    <property type="entry name" value="Natterin_C"/>
</dbReference>
<dbReference type="PANTHER" id="PTHR39244:SF5">
    <property type="entry name" value="NATTERIN-3-LIKE"/>
    <property type="match status" value="1"/>
</dbReference>
<dbReference type="InterPro" id="IPR036242">
    <property type="entry name" value="Agglutinin_dom_sf"/>
</dbReference>
<name>A0A9K3EH33_HELAN</name>
<dbReference type="EMBL" id="MNCJ02000328">
    <property type="protein sequence ID" value="KAF5773625.1"/>
    <property type="molecule type" value="Genomic_DNA"/>
</dbReference>
<dbReference type="Pfam" id="PF07468">
    <property type="entry name" value="Agglutinin"/>
    <property type="match status" value="1"/>
</dbReference>